<dbReference type="Gene3D" id="1.10.287.1260">
    <property type="match status" value="1"/>
</dbReference>
<dbReference type="SUPFAM" id="SSF50182">
    <property type="entry name" value="Sm-like ribonucleoproteins"/>
    <property type="match status" value="1"/>
</dbReference>
<evidence type="ECO:0000259" key="8">
    <source>
        <dbReference type="Pfam" id="PF00924"/>
    </source>
</evidence>
<dbReference type="GO" id="GO:0005886">
    <property type="term" value="C:plasma membrane"/>
    <property type="evidence" value="ECO:0007669"/>
    <property type="project" value="UniProtKB-SubCell"/>
</dbReference>
<dbReference type="InterPro" id="IPR011014">
    <property type="entry name" value="MscS_channel_TM-2"/>
</dbReference>
<evidence type="ECO:0000313" key="10">
    <source>
        <dbReference type="EMBL" id="PXW92183.1"/>
    </source>
</evidence>
<evidence type="ECO:0000313" key="11">
    <source>
        <dbReference type="Proteomes" id="UP000247922"/>
    </source>
</evidence>
<organism evidence="10 11">
    <name type="scientific">Streptohalobacillus salinus</name>
    <dbReference type="NCBI Taxonomy" id="621096"/>
    <lineage>
        <taxon>Bacteria</taxon>
        <taxon>Bacillati</taxon>
        <taxon>Bacillota</taxon>
        <taxon>Bacilli</taxon>
        <taxon>Bacillales</taxon>
        <taxon>Bacillaceae</taxon>
        <taxon>Streptohalobacillus</taxon>
    </lineage>
</organism>
<dbReference type="InterPro" id="IPR010920">
    <property type="entry name" value="LSM_dom_sf"/>
</dbReference>
<dbReference type="InterPro" id="IPR011066">
    <property type="entry name" value="MscS_channel_C_sf"/>
</dbReference>
<dbReference type="RefSeq" id="WP_110250812.1">
    <property type="nucleotide sequence ID" value="NZ_QJJR01000003.1"/>
</dbReference>
<evidence type="ECO:0000256" key="7">
    <source>
        <dbReference type="SAM" id="Phobius"/>
    </source>
</evidence>
<evidence type="ECO:0000256" key="1">
    <source>
        <dbReference type="ARBA" id="ARBA00004651"/>
    </source>
</evidence>
<feature type="transmembrane region" description="Helical" evidence="7">
    <location>
        <begin position="150"/>
        <end position="179"/>
    </location>
</feature>
<proteinExistence type="inferred from homology"/>
<dbReference type="Pfam" id="PF00924">
    <property type="entry name" value="MS_channel_2nd"/>
    <property type="match status" value="1"/>
</dbReference>
<dbReference type="Gene3D" id="3.30.70.100">
    <property type="match status" value="1"/>
</dbReference>
<dbReference type="SUPFAM" id="SSF82861">
    <property type="entry name" value="Mechanosensitive channel protein MscS (YggB), transmembrane region"/>
    <property type="match status" value="1"/>
</dbReference>
<dbReference type="AlphaFoldDB" id="A0A2V3WG01"/>
<dbReference type="InterPro" id="IPR049278">
    <property type="entry name" value="MS_channel_C"/>
</dbReference>
<accession>A0A2V3WG01</accession>
<comment type="subcellular location">
    <subcellularLocation>
        <location evidence="1">Cell membrane</location>
        <topology evidence="1">Multi-pass membrane protein</topology>
    </subcellularLocation>
</comment>
<dbReference type="InterPro" id="IPR052702">
    <property type="entry name" value="MscS-like_channel"/>
</dbReference>
<reference evidence="10 11" key="1">
    <citation type="submission" date="2018-05" db="EMBL/GenBank/DDBJ databases">
        <title>Genomic Encyclopedia of Type Strains, Phase IV (KMG-IV): sequencing the most valuable type-strain genomes for metagenomic binning, comparative biology and taxonomic classification.</title>
        <authorList>
            <person name="Goeker M."/>
        </authorList>
    </citation>
    <scope>NUCLEOTIDE SEQUENCE [LARGE SCALE GENOMIC DNA]</scope>
    <source>
        <strain evidence="10 11">DSM 22440</strain>
    </source>
</reference>
<dbReference type="PANTHER" id="PTHR30347">
    <property type="entry name" value="POTASSIUM CHANNEL RELATED"/>
    <property type="match status" value="1"/>
</dbReference>
<keyword evidence="6 7" id="KW-0472">Membrane</keyword>
<evidence type="ECO:0000256" key="5">
    <source>
        <dbReference type="ARBA" id="ARBA00022989"/>
    </source>
</evidence>
<dbReference type="InterPro" id="IPR023408">
    <property type="entry name" value="MscS_beta-dom_sf"/>
</dbReference>
<protein>
    <submittedName>
        <fullName evidence="10">Mechanosensitive ion channel-like protein</fullName>
    </submittedName>
</protein>
<keyword evidence="4 7" id="KW-0812">Transmembrane</keyword>
<keyword evidence="3" id="KW-1003">Cell membrane</keyword>
<feature type="transmembrane region" description="Helical" evidence="7">
    <location>
        <begin position="12"/>
        <end position="30"/>
    </location>
</feature>
<sequence>MIDAFTQFAREHLLLPLAVTFILIIFRPFVQRYLAKKLHLSQFGNWLTLYIFMVFILSYYQQATWLTQPLVSLGSFTINLRLLIVGFLILSLAYHLSKVITKQFLPSVYDRYHLDIGVRFTFNRIFHYIVMILAFLFAVSAVGLDLSALTVFASVLGVGIGFGLQNITSNFISGIVLLFERPIKIGDRVIVEEIIGDVEKINMRATIIRSINNEHIIVPNSYFLEEHVINRSYETPVMRLTAPVGVSYDTDPELVKQCLLDVAYLEAKENSFVLLKPEPFVHFVGFGNSSLDFELFVWVSDPRELIRVKTNINFKIFKSLKDHHIEIPFPQRDLHLRSVDKSVHVQFNHDD</sequence>
<dbReference type="PANTHER" id="PTHR30347:SF1">
    <property type="entry name" value="MECHANOSENSITIVE CHANNEL MSCK"/>
    <property type="match status" value="1"/>
</dbReference>
<name>A0A2V3WG01_9BACI</name>
<feature type="domain" description="Mechanosensitive ion channel MscS C-terminal" evidence="9">
    <location>
        <begin position="242"/>
        <end position="327"/>
    </location>
</feature>
<feature type="transmembrane region" description="Helical" evidence="7">
    <location>
        <begin position="80"/>
        <end position="97"/>
    </location>
</feature>
<feature type="transmembrane region" description="Helical" evidence="7">
    <location>
        <begin position="125"/>
        <end position="144"/>
    </location>
</feature>
<dbReference type="SUPFAM" id="SSF82689">
    <property type="entry name" value="Mechanosensitive channel protein MscS (YggB), C-terminal domain"/>
    <property type="match status" value="1"/>
</dbReference>
<comment type="similarity">
    <text evidence="2">Belongs to the MscS (TC 1.A.23) family.</text>
</comment>
<feature type="transmembrane region" description="Helical" evidence="7">
    <location>
        <begin position="42"/>
        <end position="60"/>
    </location>
</feature>
<evidence type="ECO:0000256" key="4">
    <source>
        <dbReference type="ARBA" id="ARBA00022692"/>
    </source>
</evidence>
<dbReference type="GO" id="GO:0055085">
    <property type="term" value="P:transmembrane transport"/>
    <property type="evidence" value="ECO:0007669"/>
    <property type="project" value="InterPro"/>
</dbReference>
<dbReference type="OrthoDB" id="9809206at2"/>
<dbReference type="InterPro" id="IPR006685">
    <property type="entry name" value="MscS_channel_2nd"/>
</dbReference>
<keyword evidence="5 7" id="KW-1133">Transmembrane helix</keyword>
<feature type="domain" description="Mechanosensitive ion channel MscS" evidence="8">
    <location>
        <begin position="166"/>
        <end position="232"/>
    </location>
</feature>
<dbReference type="Pfam" id="PF21082">
    <property type="entry name" value="MS_channel_3rd"/>
    <property type="match status" value="1"/>
</dbReference>
<dbReference type="Gene3D" id="2.30.30.60">
    <property type="match status" value="1"/>
</dbReference>
<dbReference type="Proteomes" id="UP000247922">
    <property type="component" value="Unassembled WGS sequence"/>
</dbReference>
<evidence type="ECO:0000256" key="2">
    <source>
        <dbReference type="ARBA" id="ARBA00008017"/>
    </source>
</evidence>
<evidence type="ECO:0000256" key="6">
    <source>
        <dbReference type="ARBA" id="ARBA00023136"/>
    </source>
</evidence>
<evidence type="ECO:0000259" key="9">
    <source>
        <dbReference type="Pfam" id="PF21082"/>
    </source>
</evidence>
<keyword evidence="11" id="KW-1185">Reference proteome</keyword>
<comment type="caution">
    <text evidence="10">The sequence shown here is derived from an EMBL/GenBank/DDBJ whole genome shotgun (WGS) entry which is preliminary data.</text>
</comment>
<evidence type="ECO:0000256" key="3">
    <source>
        <dbReference type="ARBA" id="ARBA00022475"/>
    </source>
</evidence>
<gene>
    <name evidence="10" type="ORF">DES38_103202</name>
</gene>
<dbReference type="EMBL" id="QJJR01000003">
    <property type="protein sequence ID" value="PXW92183.1"/>
    <property type="molecule type" value="Genomic_DNA"/>
</dbReference>